<dbReference type="GO" id="GO:0004601">
    <property type="term" value="F:peroxidase activity"/>
    <property type="evidence" value="ECO:0007669"/>
    <property type="project" value="UniProtKB-KW"/>
</dbReference>
<evidence type="ECO:0000256" key="2">
    <source>
        <dbReference type="ARBA" id="ARBA00022559"/>
    </source>
</evidence>
<dbReference type="InterPro" id="IPR029760">
    <property type="entry name" value="GPX_CS"/>
</dbReference>
<evidence type="ECO:0000313" key="6">
    <source>
        <dbReference type="EMBL" id="PDQ35942.1"/>
    </source>
</evidence>
<name>A0A2A6FSV8_9MICO</name>
<reference evidence="7" key="1">
    <citation type="submission" date="2017-03" db="EMBL/GenBank/DDBJ databases">
        <authorList>
            <person name="Lund M.B."/>
        </authorList>
    </citation>
    <scope>NUCLEOTIDE SEQUENCE [LARGE SCALE GENOMIC DNA]</scope>
</reference>
<proteinExistence type="inferred from homology"/>
<accession>A0A2A6FSV8</accession>
<dbReference type="PRINTS" id="PR01011">
    <property type="entry name" value="GLUTPROXDASE"/>
</dbReference>
<dbReference type="EMBL" id="NAEP01000024">
    <property type="protein sequence ID" value="PDQ35942.1"/>
    <property type="molecule type" value="Genomic_DNA"/>
</dbReference>
<dbReference type="PANTHER" id="PTHR11592:SF40">
    <property type="entry name" value="THIOREDOXIN_GLUTATHIONE PEROXIDASE BTUE"/>
    <property type="match status" value="1"/>
</dbReference>
<keyword evidence="3 5" id="KW-0560">Oxidoreductase</keyword>
<comment type="caution">
    <text evidence="6">The sequence shown here is derived from an EMBL/GenBank/DDBJ whole genome shotgun (WGS) entry which is preliminary data.</text>
</comment>
<comment type="similarity">
    <text evidence="1 5">Belongs to the glutathione peroxidase family.</text>
</comment>
<sequence length="162" mass="17964">MSIRDIPFENIDGIETTLAHYDKRVFLLVNVASKCGFTRQYTQLEELQKQYQTRGFTVIGFPCNQFAGQEPGTAEDIATFCSVTYGVTFPLAAKIAVNGKSQHPIFAELIQAEDSSGESGRVRWNFEKFLLLPGGEVLRFRSRTVPTDPAVIAGIERGLGQD</sequence>
<dbReference type="InterPro" id="IPR036249">
    <property type="entry name" value="Thioredoxin-like_sf"/>
</dbReference>
<evidence type="ECO:0000313" key="7">
    <source>
        <dbReference type="Proteomes" id="UP000219994"/>
    </source>
</evidence>
<dbReference type="AlphaFoldDB" id="A0A2A6FSV8"/>
<keyword evidence="2 5" id="KW-0575">Peroxidase</keyword>
<dbReference type="PIRSF" id="PIRSF000303">
    <property type="entry name" value="Glutathion_perox"/>
    <property type="match status" value="1"/>
</dbReference>
<dbReference type="GO" id="GO:0034599">
    <property type="term" value="P:cellular response to oxidative stress"/>
    <property type="evidence" value="ECO:0007669"/>
    <property type="project" value="TreeGrafter"/>
</dbReference>
<dbReference type="PANTHER" id="PTHR11592">
    <property type="entry name" value="GLUTATHIONE PEROXIDASE"/>
    <property type="match status" value="1"/>
</dbReference>
<evidence type="ECO:0000256" key="1">
    <source>
        <dbReference type="ARBA" id="ARBA00006926"/>
    </source>
</evidence>
<dbReference type="Pfam" id="PF00255">
    <property type="entry name" value="GSHPx"/>
    <property type="match status" value="1"/>
</dbReference>
<evidence type="ECO:0000256" key="4">
    <source>
        <dbReference type="PIRSR" id="PIRSR000303-1"/>
    </source>
</evidence>
<dbReference type="InterPro" id="IPR000889">
    <property type="entry name" value="Glutathione_peroxidase"/>
</dbReference>
<dbReference type="Gene3D" id="3.40.30.10">
    <property type="entry name" value="Glutaredoxin"/>
    <property type="match status" value="1"/>
</dbReference>
<gene>
    <name evidence="6" type="ORF">B5766_03470</name>
</gene>
<protein>
    <recommendedName>
        <fullName evidence="5">Glutathione peroxidase</fullName>
    </recommendedName>
</protein>
<feature type="active site" evidence="4">
    <location>
        <position position="35"/>
    </location>
</feature>
<dbReference type="CDD" id="cd00340">
    <property type="entry name" value="GSH_Peroxidase"/>
    <property type="match status" value="1"/>
</dbReference>
<dbReference type="PROSITE" id="PS51355">
    <property type="entry name" value="GLUTATHIONE_PEROXID_3"/>
    <property type="match status" value="1"/>
</dbReference>
<dbReference type="PROSITE" id="PS00763">
    <property type="entry name" value="GLUTATHIONE_PEROXID_2"/>
    <property type="match status" value="1"/>
</dbReference>
<evidence type="ECO:0000256" key="5">
    <source>
        <dbReference type="RuleBase" id="RU000499"/>
    </source>
</evidence>
<organism evidence="6 7">
    <name type="scientific">Candidatus Lumbricidiphila eiseniae</name>
    <dbReference type="NCBI Taxonomy" id="1969409"/>
    <lineage>
        <taxon>Bacteria</taxon>
        <taxon>Bacillati</taxon>
        <taxon>Actinomycetota</taxon>
        <taxon>Actinomycetes</taxon>
        <taxon>Micrococcales</taxon>
        <taxon>Microbacteriaceae</taxon>
        <taxon>Candidatus Lumbricidiphila</taxon>
    </lineage>
</organism>
<dbReference type="Proteomes" id="UP000219994">
    <property type="component" value="Unassembled WGS sequence"/>
</dbReference>
<dbReference type="SUPFAM" id="SSF52833">
    <property type="entry name" value="Thioredoxin-like"/>
    <property type="match status" value="1"/>
</dbReference>
<evidence type="ECO:0000256" key="3">
    <source>
        <dbReference type="ARBA" id="ARBA00023002"/>
    </source>
</evidence>